<evidence type="ECO:0000256" key="2">
    <source>
        <dbReference type="ARBA" id="ARBA00022980"/>
    </source>
</evidence>
<keyword evidence="5" id="KW-1185">Reference proteome</keyword>
<dbReference type="GeneID" id="11503210"/>
<keyword evidence="3" id="KW-0687">Ribonucleoprotein</keyword>
<evidence type="ECO:0000256" key="3">
    <source>
        <dbReference type="ARBA" id="ARBA00023274"/>
    </source>
</evidence>
<dbReference type="InterPro" id="IPR036935">
    <property type="entry name" value="Ribosomal_bL9_N_sf"/>
</dbReference>
<dbReference type="eggNOG" id="ENOG502S54F">
    <property type="taxonomic scope" value="Eukaryota"/>
</dbReference>
<dbReference type="KEGG" id="tdl:TDEL_0A07360"/>
<reference evidence="4 5" key="1">
    <citation type="journal article" date="2011" name="Proc. Natl. Acad. Sci. U.S.A.">
        <title>Evolutionary erosion of yeast sex chromosomes by mating-type switching accidents.</title>
        <authorList>
            <person name="Gordon J.L."/>
            <person name="Armisen D."/>
            <person name="Proux-Wera E."/>
            <person name="Oheigeartaigh S.S."/>
            <person name="Byrne K.P."/>
            <person name="Wolfe K.H."/>
        </authorList>
    </citation>
    <scope>NUCLEOTIDE SEQUENCE [LARGE SCALE GENOMIC DNA]</scope>
    <source>
        <strain evidence="5">ATCC 10662 / CBS 1146 / NBRC 0425 / NCYC 2629 / NRRL Y-866</strain>
    </source>
</reference>
<dbReference type="Proteomes" id="UP000005627">
    <property type="component" value="Chromosome 1"/>
</dbReference>
<protein>
    <recommendedName>
        <fullName evidence="6">Ribosomal protein L9 domain-containing protein</fullName>
    </recommendedName>
</protein>
<dbReference type="FunCoup" id="G8ZN74">
    <property type="interactions" value="145"/>
</dbReference>
<proteinExistence type="inferred from homology"/>
<name>G8ZN74_TORDE</name>
<evidence type="ECO:0000256" key="1">
    <source>
        <dbReference type="ARBA" id="ARBA00010605"/>
    </source>
</evidence>
<sequence length="134" mass="15317">MFRPTAMRMSALSKRTKKVKIQVLKDFPMFNLVKGEVTQVKPSFMRNYLHNFNGARYIMQDSDINQLLLQKSLAKEVLLKEKVKSTPISTITKKDVKKEAAQSVTKPDVEKSKPKGLLEREITIKDVKIPGLDL</sequence>
<evidence type="ECO:0000313" key="4">
    <source>
        <dbReference type="EMBL" id="CCE90068.1"/>
    </source>
</evidence>
<gene>
    <name evidence="4" type="primary">TDEL0A07360</name>
    <name evidence="4" type="ORF">TDEL_0A07360</name>
</gene>
<dbReference type="InParanoid" id="G8ZN74"/>
<comment type="similarity">
    <text evidence="1">Belongs to the bacterial ribosomal protein bL9 family.</text>
</comment>
<accession>G8ZN74</accession>
<keyword evidence="2" id="KW-0689">Ribosomal protein</keyword>
<organism evidence="4 5">
    <name type="scientific">Torulaspora delbrueckii</name>
    <name type="common">Yeast</name>
    <name type="synonym">Candida colliculosa</name>
    <dbReference type="NCBI Taxonomy" id="4950"/>
    <lineage>
        <taxon>Eukaryota</taxon>
        <taxon>Fungi</taxon>
        <taxon>Dikarya</taxon>
        <taxon>Ascomycota</taxon>
        <taxon>Saccharomycotina</taxon>
        <taxon>Saccharomycetes</taxon>
        <taxon>Saccharomycetales</taxon>
        <taxon>Saccharomycetaceae</taxon>
        <taxon>Torulaspora</taxon>
    </lineage>
</organism>
<dbReference type="OrthoDB" id="5555409at2759"/>
<dbReference type="EMBL" id="HE616742">
    <property type="protein sequence ID" value="CCE90068.1"/>
    <property type="molecule type" value="Genomic_DNA"/>
</dbReference>
<evidence type="ECO:0000313" key="5">
    <source>
        <dbReference type="Proteomes" id="UP000005627"/>
    </source>
</evidence>
<dbReference type="HOGENOM" id="CLU_1846247_0_0_1"/>
<dbReference type="STRING" id="1076872.G8ZN74"/>
<dbReference type="GO" id="GO:0005762">
    <property type="term" value="C:mitochondrial large ribosomal subunit"/>
    <property type="evidence" value="ECO:0007669"/>
    <property type="project" value="EnsemblFungi"/>
</dbReference>
<evidence type="ECO:0008006" key="6">
    <source>
        <dbReference type="Google" id="ProtNLM"/>
    </source>
</evidence>
<dbReference type="GO" id="GO:0003735">
    <property type="term" value="F:structural constituent of ribosome"/>
    <property type="evidence" value="ECO:0007669"/>
    <property type="project" value="EnsemblFungi"/>
</dbReference>
<dbReference type="Gene3D" id="3.40.5.10">
    <property type="entry name" value="Ribosomal protein L9, N-terminal domain"/>
    <property type="match status" value="1"/>
</dbReference>
<dbReference type="RefSeq" id="XP_003679279.1">
    <property type="nucleotide sequence ID" value="XM_003679231.1"/>
</dbReference>
<dbReference type="AlphaFoldDB" id="G8ZN74"/>